<dbReference type="PRINTS" id="PR00081">
    <property type="entry name" value="GDHRDH"/>
</dbReference>
<dbReference type="InterPro" id="IPR057326">
    <property type="entry name" value="KR_dom"/>
</dbReference>
<protein>
    <submittedName>
        <fullName evidence="4">SDR family oxidoreductase</fullName>
    </submittedName>
</protein>
<keyword evidence="2" id="KW-0560">Oxidoreductase</keyword>
<dbReference type="SUPFAM" id="SSF51735">
    <property type="entry name" value="NAD(P)-binding Rossmann-fold domains"/>
    <property type="match status" value="1"/>
</dbReference>
<gene>
    <name evidence="4" type="ORF">GCM10010315_09680</name>
</gene>
<evidence type="ECO:0000256" key="2">
    <source>
        <dbReference type="ARBA" id="ARBA00023002"/>
    </source>
</evidence>
<accession>A0ABN3TLE1</accession>
<dbReference type="SMART" id="SM00822">
    <property type="entry name" value="PKS_KR"/>
    <property type="match status" value="1"/>
</dbReference>
<sequence length="258" mass="27105">MSTTNPLHLFDLTGKVALVTGATRGLGRAVAAGLARAGAHVVVAGRSREAAEKTAAELEADGAHASAVELDVTRPEQARHVLAETSEQHHGLDILVNNAGVIERHPAEDYPADAWHRVIDTNVHGAFFLAQETGRLMLAQGHGRIVNIASVLAYSGGRNVVAYAASKGALAQITRALATEWAHRGVHVNAIAAGYFSTDLTQDLRDDPARSRALLSRVPAGRFGRPEELVGAVVFLSSPAADYVHGALLEVDGGWTAA</sequence>
<feature type="domain" description="Ketoreductase" evidence="3">
    <location>
        <begin position="15"/>
        <end position="199"/>
    </location>
</feature>
<dbReference type="InterPro" id="IPR036291">
    <property type="entry name" value="NAD(P)-bd_dom_sf"/>
</dbReference>
<evidence type="ECO:0000313" key="4">
    <source>
        <dbReference type="EMBL" id="GAA2710224.1"/>
    </source>
</evidence>
<reference evidence="4 5" key="1">
    <citation type="journal article" date="2019" name="Int. J. Syst. Evol. Microbiol.">
        <title>The Global Catalogue of Microorganisms (GCM) 10K type strain sequencing project: providing services to taxonomists for standard genome sequencing and annotation.</title>
        <authorList>
            <consortium name="The Broad Institute Genomics Platform"/>
            <consortium name="The Broad Institute Genome Sequencing Center for Infectious Disease"/>
            <person name="Wu L."/>
            <person name="Ma J."/>
        </authorList>
    </citation>
    <scope>NUCLEOTIDE SEQUENCE [LARGE SCALE GENOMIC DNA]</scope>
    <source>
        <strain evidence="4 5">JCM 4542</strain>
    </source>
</reference>
<dbReference type="PROSITE" id="PS00061">
    <property type="entry name" value="ADH_SHORT"/>
    <property type="match status" value="1"/>
</dbReference>
<evidence type="ECO:0000313" key="5">
    <source>
        <dbReference type="Proteomes" id="UP001500886"/>
    </source>
</evidence>
<dbReference type="Pfam" id="PF13561">
    <property type="entry name" value="adh_short_C2"/>
    <property type="match status" value="1"/>
</dbReference>
<evidence type="ECO:0000256" key="1">
    <source>
        <dbReference type="ARBA" id="ARBA00006484"/>
    </source>
</evidence>
<dbReference type="Gene3D" id="3.40.50.720">
    <property type="entry name" value="NAD(P)-binding Rossmann-like Domain"/>
    <property type="match status" value="1"/>
</dbReference>
<dbReference type="RefSeq" id="WP_344433437.1">
    <property type="nucleotide sequence ID" value="NZ_BAAASL010000003.1"/>
</dbReference>
<dbReference type="PANTHER" id="PTHR42760:SF5">
    <property type="entry name" value="2-DEHYDRO-3-DEOXY-D-GLUCONATE 5-DEHYDROGENASE"/>
    <property type="match status" value="1"/>
</dbReference>
<name>A0ABN3TLE1_9ACTN</name>
<organism evidence="4 5">
    <name type="scientific">Streptomyces luteosporeus</name>
    <dbReference type="NCBI Taxonomy" id="173856"/>
    <lineage>
        <taxon>Bacteria</taxon>
        <taxon>Bacillati</taxon>
        <taxon>Actinomycetota</taxon>
        <taxon>Actinomycetes</taxon>
        <taxon>Kitasatosporales</taxon>
        <taxon>Streptomycetaceae</taxon>
        <taxon>Streptomyces</taxon>
    </lineage>
</organism>
<keyword evidence="5" id="KW-1185">Reference proteome</keyword>
<dbReference type="InterPro" id="IPR002347">
    <property type="entry name" value="SDR_fam"/>
</dbReference>
<dbReference type="PANTHER" id="PTHR42760">
    <property type="entry name" value="SHORT-CHAIN DEHYDROGENASES/REDUCTASES FAMILY MEMBER"/>
    <property type="match status" value="1"/>
</dbReference>
<dbReference type="NCBIfam" id="NF005559">
    <property type="entry name" value="PRK07231.1"/>
    <property type="match status" value="1"/>
</dbReference>
<evidence type="ECO:0000259" key="3">
    <source>
        <dbReference type="SMART" id="SM00822"/>
    </source>
</evidence>
<dbReference type="EMBL" id="BAAASL010000003">
    <property type="protein sequence ID" value="GAA2710224.1"/>
    <property type="molecule type" value="Genomic_DNA"/>
</dbReference>
<proteinExistence type="inferred from homology"/>
<comment type="similarity">
    <text evidence="1">Belongs to the short-chain dehydrogenases/reductases (SDR) family.</text>
</comment>
<dbReference type="PRINTS" id="PR00080">
    <property type="entry name" value="SDRFAMILY"/>
</dbReference>
<dbReference type="InterPro" id="IPR020904">
    <property type="entry name" value="Sc_DH/Rdtase_CS"/>
</dbReference>
<comment type="caution">
    <text evidence="4">The sequence shown here is derived from an EMBL/GenBank/DDBJ whole genome shotgun (WGS) entry which is preliminary data.</text>
</comment>
<dbReference type="Proteomes" id="UP001500886">
    <property type="component" value="Unassembled WGS sequence"/>
</dbReference>